<proteinExistence type="predicted"/>
<dbReference type="Proteomes" id="UP000051497">
    <property type="component" value="Unassembled WGS sequence"/>
</dbReference>
<evidence type="ECO:0000313" key="4">
    <source>
        <dbReference type="Proteomes" id="UP000051497"/>
    </source>
</evidence>
<keyword evidence="4" id="KW-1185">Reference proteome</keyword>
<feature type="region of interest" description="Disordered" evidence="1">
    <location>
        <begin position="754"/>
        <end position="776"/>
    </location>
</feature>
<protein>
    <submittedName>
        <fullName evidence="3">Ankyrin repeat domain-containing protein</fullName>
    </submittedName>
</protein>
<organism evidence="2">
    <name type="scientific">Candidatus Berkiella aquae</name>
    <dbReference type="NCBI Taxonomy" id="295108"/>
    <lineage>
        <taxon>Bacteria</taxon>
        <taxon>Pseudomonadati</taxon>
        <taxon>Pseudomonadota</taxon>
        <taxon>Gammaproteobacteria</taxon>
        <taxon>Candidatus Berkiellales</taxon>
        <taxon>Candidatus Berkiellaceae</taxon>
        <taxon>Candidatus Berkiella</taxon>
    </lineage>
</organism>
<dbReference type="InterPro" id="IPR036770">
    <property type="entry name" value="Ankyrin_rpt-contain_sf"/>
</dbReference>
<dbReference type="AlphaFoldDB" id="A0A0Q9YWS6"/>
<dbReference type="Gene3D" id="1.25.40.20">
    <property type="entry name" value="Ankyrin repeat-containing domain"/>
    <property type="match status" value="1"/>
</dbReference>
<dbReference type="InterPro" id="IPR002110">
    <property type="entry name" value="Ankyrin_rpt"/>
</dbReference>
<name>A0A0Q9YWS6_9GAMM</name>
<reference evidence="2" key="1">
    <citation type="submission" date="2015-09" db="EMBL/GenBank/DDBJ databases">
        <title>Draft Genome Sequences of Two Novel Amoeba-resistant Intranuclear Bacteria, Candidatus Berkiella cookevillensis and Candidatus Berkiella aquae.</title>
        <authorList>
            <person name="Mehari Y.T."/>
            <person name="Arivett B.A."/>
            <person name="Farone A.L."/>
            <person name="Gunderson J.H."/>
            <person name="Farone M.B."/>
        </authorList>
    </citation>
    <scope>NUCLEOTIDE SEQUENCE [LARGE SCALE GENOMIC DNA]</scope>
    <source>
        <strain evidence="2">HT99</strain>
    </source>
</reference>
<reference evidence="3" key="3">
    <citation type="submission" date="2021-06" db="EMBL/GenBank/DDBJ databases">
        <title>Genomic Description and Analysis of Intracellular Bacteria, Candidatus Berkiella cookevillensis and Candidatus Berkiella aquae.</title>
        <authorList>
            <person name="Kidane D.T."/>
            <person name="Mehari Y.T."/>
            <person name="Rice F.C."/>
            <person name="Arivett B.A."/>
            <person name="Farone A.L."/>
            <person name="Berk S.G."/>
            <person name="Farone M.B."/>
        </authorList>
    </citation>
    <scope>NUCLEOTIDE SEQUENCE</scope>
    <source>
        <strain evidence="3">HT99</strain>
    </source>
</reference>
<dbReference type="SUPFAM" id="SSF140860">
    <property type="entry name" value="Pseudo ankyrin repeat-like"/>
    <property type="match status" value="1"/>
</dbReference>
<evidence type="ECO:0000256" key="1">
    <source>
        <dbReference type="SAM" id="MobiDB-lite"/>
    </source>
</evidence>
<dbReference type="EMBL" id="LKAJ02000001">
    <property type="protein sequence ID" value="MCS5710942.1"/>
    <property type="molecule type" value="Genomic_DNA"/>
</dbReference>
<dbReference type="OrthoDB" id="282517at2"/>
<sequence length="920" mass="104323">MKAKAIINIITGKGTEQDILNQLKKALAKTNLPSHLSHNKLTPLIAAAMRGYTHILRYLIEEKKLNPVHTQDDAVLLLKECLSQRQVDSARYLINLLKNLDNLHLNKILRAAVVHKQLPIVNVLLDTWPQLINYNTVILLEQALVSKVDEITITLLQRGAHQMVFIPSAQGICFYSLVLDDANEKVLRALLELNVSPVRSLLTTSNLPPLLALSFSSESATKQRLCASLLLEAGAGVNISWVPDEILALYGLSRSNPSLETFLIVGEQQADGTWKKRSIYKMAELEKALCDPHWRFKIAQLKQAAVEMNVPELISLFATLPDVAALTEAAPLPQIISPNIRSSSVTPLESALYQTWGVYSTNKKRLMQILENKATEKNIVKDFFKSCSALINFLHHDIANRITLDKNYTILSALREDITFIESSLFSLIKSDDDDDENYITSHSFIMTNLFNDQLNSMLHLHKALLSKPQYTALYIHLMQINAKASTLIAMDYLKLNRSHLTLHYAIHAIKQLDKCLAIDIQRGRSSVEYDVKLVNDVRHKTLFILIAAYIKQGCIQDALKCLQEATNNYYHMPDYIADMHPIILNSLHELVSLPDSIALLNQFITYQTQSISVDLSPITFSKYQQLITLRDQYEQYEIELFSAIISIKMRPFGKVILDRERESLRCILSDSLLERVDLQVLNQYDNPQLITYDAHSHEIHFMKAFLLSNQRDKQLRQLIASLSPKESKAAPSTQAADTEMLCKKLSEVTIELKKPKIKTRPPQSSQAHSESEPIQKPKTKYYGFKPLDGYSPPIAVVSDYIPEKTLFITIPNNDPTFLPFLNLAYDQKLDTYHEIRSIAEKGHNQQGAKLGSRWQKMPNQAPIKIDIARIKVLGAEGKGKLRATGSVQQEIRTKANKLRKLYVIDQVTDKKAEKRQKKF</sequence>
<dbReference type="RefSeq" id="WP_075066178.1">
    <property type="nucleotide sequence ID" value="NZ_LKAJ02000001.1"/>
</dbReference>
<accession>A0A0Q9YWS6</accession>
<gene>
    <name evidence="3" type="ORF">HT99x_005830</name>
    <name evidence="2" type="ORF">HT99x_01550</name>
</gene>
<dbReference type="EMBL" id="LKAJ01000005">
    <property type="protein sequence ID" value="KRG21374.1"/>
    <property type="molecule type" value="Genomic_DNA"/>
</dbReference>
<evidence type="ECO:0000313" key="3">
    <source>
        <dbReference type="EMBL" id="MCS5710942.1"/>
    </source>
</evidence>
<comment type="caution">
    <text evidence="2">The sequence shown here is derived from an EMBL/GenBank/DDBJ whole genome shotgun (WGS) entry which is preliminary data.</text>
</comment>
<dbReference type="Pfam" id="PF00023">
    <property type="entry name" value="Ank"/>
    <property type="match status" value="1"/>
</dbReference>
<reference evidence="3" key="2">
    <citation type="journal article" date="2016" name="Genome Announc.">
        <title>Draft Genome Sequences of Two Novel Amoeba-Resistant Intranuclear Bacteria, 'Candidatus Berkiella cookevillensis' and 'Candidatus Berkiella aquae'.</title>
        <authorList>
            <person name="Mehari Y.T."/>
            <person name="Arivett B.A."/>
            <person name="Farone A.L."/>
            <person name="Gunderson J.H."/>
            <person name="Farone M.B."/>
        </authorList>
    </citation>
    <scope>NUCLEOTIDE SEQUENCE</scope>
    <source>
        <strain evidence="3">HT99</strain>
    </source>
</reference>
<evidence type="ECO:0000313" key="2">
    <source>
        <dbReference type="EMBL" id="KRG21374.1"/>
    </source>
</evidence>